<dbReference type="PROSITE" id="PS50088">
    <property type="entry name" value="ANK_REPEAT"/>
    <property type="match status" value="3"/>
</dbReference>
<evidence type="ECO:0000313" key="8">
    <source>
        <dbReference type="EMBL" id="PVU91179.1"/>
    </source>
</evidence>
<dbReference type="Gene3D" id="3.40.50.40">
    <property type="match status" value="1"/>
</dbReference>
<dbReference type="InterPro" id="IPR037152">
    <property type="entry name" value="L-asparaginase_N_sf"/>
</dbReference>
<dbReference type="InterPro" id="IPR040919">
    <property type="entry name" value="Asparaginase_C"/>
</dbReference>
<organism evidence="8 9">
    <name type="scientific">Furculomyces boomerangus</name>
    <dbReference type="NCBI Taxonomy" id="61424"/>
    <lineage>
        <taxon>Eukaryota</taxon>
        <taxon>Fungi</taxon>
        <taxon>Fungi incertae sedis</taxon>
        <taxon>Zoopagomycota</taxon>
        <taxon>Kickxellomycotina</taxon>
        <taxon>Harpellomycetes</taxon>
        <taxon>Harpellales</taxon>
        <taxon>Harpellaceae</taxon>
        <taxon>Furculomyces</taxon>
    </lineage>
</organism>
<keyword evidence="3" id="KW-0040">ANK repeat</keyword>
<dbReference type="InterPro" id="IPR036770">
    <property type="entry name" value="Ankyrin_rpt-contain_sf"/>
</dbReference>
<keyword evidence="2" id="KW-0378">Hydrolase</keyword>
<sequence length="733" mass="81286">YTPVDDYLAQYLKSQSRFYDQNGFNDLDQLERSDSTDSIQKMAKSDNLVKKVFTKNETKCDTFSEWLITPKMIHGKRIKYCIKEYNPLLDSCNIDMEDWVKIVTDIEEHYHHFDAFLVLHGTDTMAYTASALSFMLKNLGKTVIITGSQVPLSEVRNDAVENLLGALIIAGHYIIPEVTLFFNNKLFRGNRCCKVDSINFAAFESPNIPPLVQVGVYIGKLAPNAIAKFVAGKKMDPNVGTLRLFPGITEAAIRSFLSPPLKGVVLETYGSGNISNSKGKTLELLKEASDRGVVIVNITQCYRGNVSALCETARGLSGAGVVAGGDMTSECALTKLSYLIGCGYSPEKCRELMGQSLRGEMTLMHADQPSIIADPNTRATTFVQYIAYEIIKGKTNFSSFNYDDAENEDGSRYHSPSRNFIESGVQSPIDKPTIDFSHLKSPIKNEGTPGSLKNVSFSESQSDSDSNKKSERILNSRKQNLFTDSPRSKLESPNLHSPSSRTSEPQTQLSSLERASIYRSSLPILLCSAASMNDIIGMRMLNVAAENQLETTCYDYNGRTPLHCASRNGNLQCVKWLVKNGASVHVLDRNGHTPLFDAVTSRRSDIVELLLEAGAHLSDAEHTEITALIHNAIYRCDIELLKLLNLAGFDFNKTDFEGRTPLHLAVLFEQESVVDYILGMENINPCAMDKLDKTPLDVAISIVEHYKSIHFMADSEDTLIAINIHEKLSKALN</sequence>
<dbReference type="GO" id="GO:0009066">
    <property type="term" value="P:aspartate family amino acid metabolic process"/>
    <property type="evidence" value="ECO:0007669"/>
    <property type="project" value="UniProtKB-ARBA"/>
</dbReference>
<dbReference type="SMART" id="SM00248">
    <property type="entry name" value="ANK"/>
    <property type="match status" value="4"/>
</dbReference>
<dbReference type="PIRSF" id="PIRSF001220">
    <property type="entry name" value="L-ASNase_gatD"/>
    <property type="match status" value="1"/>
</dbReference>
<dbReference type="AlphaFoldDB" id="A0A2T9YFU7"/>
<dbReference type="PANTHER" id="PTHR11707:SF28">
    <property type="entry name" value="60 KDA LYSOPHOSPHOLIPASE"/>
    <property type="match status" value="1"/>
</dbReference>
<reference evidence="8 9" key="1">
    <citation type="journal article" date="2018" name="MBio">
        <title>Comparative Genomics Reveals the Core Gene Toolbox for the Fungus-Insect Symbiosis.</title>
        <authorList>
            <person name="Wang Y."/>
            <person name="Stata M."/>
            <person name="Wang W."/>
            <person name="Stajich J.E."/>
            <person name="White M.M."/>
            <person name="Moncalvo J.M."/>
        </authorList>
    </citation>
    <scope>NUCLEOTIDE SEQUENCE [LARGE SCALE GENOMIC DNA]</scope>
    <source>
        <strain evidence="8 9">AUS-77-4</strain>
    </source>
</reference>
<evidence type="ECO:0000259" key="6">
    <source>
        <dbReference type="Pfam" id="PF00710"/>
    </source>
</evidence>
<protein>
    <recommendedName>
        <fullName evidence="1">asparaginase</fullName>
        <ecNumber evidence="1">3.5.1.1</ecNumber>
    </recommendedName>
</protein>
<dbReference type="InterPro" id="IPR036152">
    <property type="entry name" value="Asp/glu_Ase-like_sf"/>
</dbReference>
<gene>
    <name evidence="8" type="ORF">BB559_004257</name>
</gene>
<feature type="compositionally biased region" description="Polar residues" evidence="5">
    <location>
        <begin position="414"/>
        <end position="426"/>
    </location>
</feature>
<dbReference type="SMART" id="SM00870">
    <property type="entry name" value="Asparaginase"/>
    <property type="match status" value="1"/>
</dbReference>
<feature type="repeat" description="ANK" evidence="3">
    <location>
        <begin position="657"/>
        <end position="678"/>
    </location>
</feature>
<dbReference type="PROSITE" id="PS51732">
    <property type="entry name" value="ASN_GLN_ASE_3"/>
    <property type="match status" value="1"/>
</dbReference>
<dbReference type="PROSITE" id="PS50297">
    <property type="entry name" value="ANK_REP_REGION"/>
    <property type="match status" value="3"/>
</dbReference>
<feature type="domain" description="L-asparaginase N-terminal" evidence="6">
    <location>
        <begin position="62"/>
        <end position="214"/>
    </location>
</feature>
<dbReference type="EC" id="3.5.1.1" evidence="1"/>
<dbReference type="InterPro" id="IPR006034">
    <property type="entry name" value="Asparaginase/glutaminase-like"/>
</dbReference>
<dbReference type="OrthoDB" id="542841at2759"/>
<dbReference type="Gene3D" id="3.40.50.1170">
    <property type="entry name" value="L-asparaginase, N-terminal domain"/>
    <property type="match status" value="1"/>
</dbReference>
<feature type="repeat" description="ANK" evidence="3">
    <location>
        <begin position="557"/>
        <end position="589"/>
    </location>
</feature>
<evidence type="ECO:0000256" key="4">
    <source>
        <dbReference type="PROSITE-ProRule" id="PRU10100"/>
    </source>
</evidence>
<dbReference type="FunFam" id="3.40.50.40:FF:000001">
    <property type="entry name" value="L-asparaginase 1"/>
    <property type="match status" value="1"/>
</dbReference>
<dbReference type="PRINTS" id="PR01415">
    <property type="entry name" value="ANKYRIN"/>
</dbReference>
<evidence type="ECO:0000259" key="7">
    <source>
        <dbReference type="Pfam" id="PF17763"/>
    </source>
</evidence>
<feature type="repeat" description="ANK" evidence="3">
    <location>
        <begin position="590"/>
        <end position="622"/>
    </location>
</feature>
<dbReference type="PROSITE" id="PS00917">
    <property type="entry name" value="ASN_GLN_ASE_2"/>
    <property type="match status" value="1"/>
</dbReference>
<dbReference type="Proteomes" id="UP000245699">
    <property type="component" value="Unassembled WGS sequence"/>
</dbReference>
<dbReference type="Pfam" id="PF00710">
    <property type="entry name" value="Asparaginase"/>
    <property type="match status" value="1"/>
</dbReference>
<accession>A0A2T9YFU7</accession>
<dbReference type="Gene3D" id="1.25.40.20">
    <property type="entry name" value="Ankyrin repeat-containing domain"/>
    <property type="match status" value="2"/>
</dbReference>
<dbReference type="InterPro" id="IPR027475">
    <property type="entry name" value="Asparaginase/glutaminase_AS2"/>
</dbReference>
<dbReference type="SUPFAM" id="SSF53774">
    <property type="entry name" value="Glutaminase/Asparaginase"/>
    <property type="match status" value="1"/>
</dbReference>
<keyword evidence="9" id="KW-1185">Reference proteome</keyword>
<feature type="domain" description="Asparaginase/glutaminase C-terminal" evidence="7">
    <location>
        <begin position="238"/>
        <end position="353"/>
    </location>
</feature>
<evidence type="ECO:0000256" key="5">
    <source>
        <dbReference type="SAM" id="MobiDB-lite"/>
    </source>
</evidence>
<feature type="compositionally biased region" description="Basic and acidic residues" evidence="5">
    <location>
        <begin position="465"/>
        <end position="474"/>
    </location>
</feature>
<dbReference type="GO" id="GO:0004067">
    <property type="term" value="F:asparaginase activity"/>
    <property type="evidence" value="ECO:0007669"/>
    <property type="project" value="UniProtKB-UniRule"/>
</dbReference>
<dbReference type="InterPro" id="IPR027473">
    <property type="entry name" value="L-asparaginase_C"/>
</dbReference>
<dbReference type="STRING" id="61424.A0A2T9YFU7"/>
<feature type="compositionally biased region" description="Polar residues" evidence="5">
    <location>
        <begin position="476"/>
        <end position="485"/>
    </location>
</feature>
<evidence type="ECO:0000256" key="1">
    <source>
        <dbReference type="ARBA" id="ARBA00012920"/>
    </source>
</evidence>
<comment type="caution">
    <text evidence="8">The sequence shown here is derived from an EMBL/GenBank/DDBJ whole genome shotgun (WGS) entry which is preliminary data.</text>
</comment>
<dbReference type="PRINTS" id="PR00139">
    <property type="entry name" value="ASNGLNASE"/>
</dbReference>
<dbReference type="CDD" id="cd08963">
    <property type="entry name" value="L-asparaginase_I"/>
    <property type="match status" value="1"/>
</dbReference>
<dbReference type="PIRSF" id="PIRSF500176">
    <property type="entry name" value="L_ASNase"/>
    <property type="match status" value="1"/>
</dbReference>
<feature type="region of interest" description="Disordered" evidence="5">
    <location>
        <begin position="406"/>
        <end position="510"/>
    </location>
</feature>
<evidence type="ECO:0000256" key="3">
    <source>
        <dbReference type="PROSITE-ProRule" id="PRU00023"/>
    </source>
</evidence>
<feature type="non-terminal residue" evidence="8">
    <location>
        <position position="1"/>
    </location>
</feature>
<dbReference type="SUPFAM" id="SSF48403">
    <property type="entry name" value="Ankyrin repeat"/>
    <property type="match status" value="1"/>
</dbReference>
<feature type="active site" evidence="4">
    <location>
        <position position="122"/>
    </location>
</feature>
<dbReference type="EMBL" id="MBFT01000435">
    <property type="protein sequence ID" value="PVU91179.1"/>
    <property type="molecule type" value="Genomic_DNA"/>
</dbReference>
<dbReference type="Pfam" id="PF17763">
    <property type="entry name" value="Asparaginase_C"/>
    <property type="match status" value="1"/>
</dbReference>
<dbReference type="InterPro" id="IPR002110">
    <property type="entry name" value="Ankyrin_rpt"/>
</dbReference>
<proteinExistence type="predicted"/>
<feature type="compositionally biased region" description="Polar residues" evidence="5">
    <location>
        <begin position="494"/>
        <end position="510"/>
    </location>
</feature>
<evidence type="ECO:0000256" key="2">
    <source>
        <dbReference type="ARBA" id="ARBA00022801"/>
    </source>
</evidence>
<dbReference type="InterPro" id="IPR027474">
    <property type="entry name" value="L-asparaginase_N"/>
</dbReference>
<dbReference type="InterPro" id="IPR041725">
    <property type="entry name" value="L-asparaginase_I"/>
</dbReference>
<dbReference type="PANTHER" id="PTHR11707">
    <property type="entry name" value="L-ASPARAGINASE"/>
    <property type="match status" value="1"/>
</dbReference>
<evidence type="ECO:0000313" key="9">
    <source>
        <dbReference type="Proteomes" id="UP000245699"/>
    </source>
</evidence>
<name>A0A2T9YFU7_9FUNG</name>
<dbReference type="Pfam" id="PF12796">
    <property type="entry name" value="Ank_2"/>
    <property type="match status" value="2"/>
</dbReference>